<comment type="caution">
    <text evidence="3">The sequence shown here is derived from an EMBL/GenBank/DDBJ whole genome shotgun (WGS) entry which is preliminary data.</text>
</comment>
<protein>
    <recommendedName>
        <fullName evidence="2">N-sulphoglucosamine sulphohydrolase C-terminal domain-containing protein</fullName>
    </recommendedName>
</protein>
<accession>A0A9P5VF49</accession>
<dbReference type="SUPFAM" id="SSF53649">
    <property type="entry name" value="Alkaline phosphatase-like"/>
    <property type="match status" value="1"/>
</dbReference>
<evidence type="ECO:0000313" key="4">
    <source>
        <dbReference type="Proteomes" id="UP000748756"/>
    </source>
</evidence>
<dbReference type="InterPro" id="IPR017850">
    <property type="entry name" value="Alkaline_phosphatase_core_sf"/>
</dbReference>
<organism evidence="3 4">
    <name type="scientific">Linnemannia schmuckeri</name>
    <dbReference type="NCBI Taxonomy" id="64567"/>
    <lineage>
        <taxon>Eukaryota</taxon>
        <taxon>Fungi</taxon>
        <taxon>Fungi incertae sedis</taxon>
        <taxon>Mucoromycota</taxon>
        <taxon>Mortierellomycotina</taxon>
        <taxon>Mortierellomycetes</taxon>
        <taxon>Mortierellales</taxon>
        <taxon>Mortierellaceae</taxon>
        <taxon>Linnemannia</taxon>
    </lineage>
</organism>
<proteinExistence type="inferred from homology"/>
<dbReference type="PANTHER" id="PTHR43108">
    <property type="entry name" value="N-ACETYLGLUCOSAMINE-6-SULFATASE FAMILY MEMBER"/>
    <property type="match status" value="1"/>
</dbReference>
<dbReference type="PANTHER" id="PTHR43108:SF8">
    <property type="entry name" value="SD21168P"/>
    <property type="match status" value="1"/>
</dbReference>
<dbReference type="OrthoDB" id="103349at2759"/>
<evidence type="ECO:0000259" key="2">
    <source>
        <dbReference type="Pfam" id="PF16347"/>
    </source>
</evidence>
<name>A0A9P5VF49_9FUNG</name>
<dbReference type="GO" id="GO:0008449">
    <property type="term" value="F:N-acetylglucosamine-6-sulfatase activity"/>
    <property type="evidence" value="ECO:0007669"/>
    <property type="project" value="TreeGrafter"/>
</dbReference>
<comment type="similarity">
    <text evidence="1">Belongs to the sulfatase family.</text>
</comment>
<dbReference type="Pfam" id="PF16347">
    <property type="entry name" value="SGSH_C"/>
    <property type="match status" value="1"/>
</dbReference>
<dbReference type="GO" id="GO:0005539">
    <property type="term" value="F:glycosaminoglycan binding"/>
    <property type="evidence" value="ECO:0007669"/>
    <property type="project" value="TreeGrafter"/>
</dbReference>
<keyword evidence="4" id="KW-1185">Reference proteome</keyword>
<evidence type="ECO:0000256" key="1">
    <source>
        <dbReference type="ARBA" id="ARBA00008779"/>
    </source>
</evidence>
<dbReference type="EMBL" id="JAAAUQ010000029">
    <property type="protein sequence ID" value="KAF9156301.1"/>
    <property type="molecule type" value="Genomic_DNA"/>
</dbReference>
<reference evidence="3" key="1">
    <citation type="journal article" date="2020" name="Fungal Divers.">
        <title>Resolving the Mortierellaceae phylogeny through synthesis of multi-gene phylogenetics and phylogenomics.</title>
        <authorList>
            <person name="Vandepol N."/>
            <person name="Liber J."/>
            <person name="Desiro A."/>
            <person name="Na H."/>
            <person name="Kennedy M."/>
            <person name="Barry K."/>
            <person name="Grigoriev I.V."/>
            <person name="Miller A.N."/>
            <person name="O'Donnell K."/>
            <person name="Stajich J.E."/>
            <person name="Bonito G."/>
        </authorList>
    </citation>
    <scope>NUCLEOTIDE SEQUENCE</scope>
    <source>
        <strain evidence="3">NRRL 6426</strain>
    </source>
</reference>
<evidence type="ECO:0000313" key="3">
    <source>
        <dbReference type="EMBL" id="KAF9156301.1"/>
    </source>
</evidence>
<sequence>MYAGKQTAYEEDTNIPFIIRGPGIAKGKKSNAVATHTHFPATVLSLAKLPIPDSLDAHSIPVLENKSVYGKDQPTEAFSVEFWSQAFMENSTARFDANTYKSVRLIGQGYNLLYTVWCTGEKEYYDLVEDPFQTKNIYKSTKPAFLNRLDALLNVLRTCKGPTCRDPWAVIHPTQKPVGNGNGHGHGKDKSVRSLKDALNKKFDKFYAELPKFHFKECLHYYNPTNEETAPRHTEL</sequence>
<gene>
    <name evidence="3" type="ORF">BG015_006146</name>
</gene>
<dbReference type="AlphaFoldDB" id="A0A9P5VF49"/>
<dbReference type="Gene3D" id="3.40.720.10">
    <property type="entry name" value="Alkaline Phosphatase, subunit A"/>
    <property type="match status" value="1"/>
</dbReference>
<dbReference type="Proteomes" id="UP000748756">
    <property type="component" value="Unassembled WGS sequence"/>
</dbReference>
<feature type="domain" description="N-sulphoglucosamine sulphohydrolase C-terminal" evidence="2">
    <location>
        <begin position="5"/>
        <end position="143"/>
    </location>
</feature>
<dbReference type="InterPro" id="IPR032506">
    <property type="entry name" value="SGSH_C"/>
</dbReference>